<dbReference type="Proteomes" id="UP000325902">
    <property type="component" value="Unassembled WGS sequence"/>
</dbReference>
<evidence type="ECO:0000313" key="2">
    <source>
        <dbReference type="EMBL" id="KAB2577211.1"/>
    </source>
</evidence>
<sequence length="263" mass="29845">MALPGPYAYNRHGVSRLDLSDPMDYYPDQLMIPVSRGARNLAAQYGLHQGQAGYTTQQLNGSTHAGYPPIHVHAGATFNATIHMNVYPNSSSSSSSSSSSPHCGPDNHPIIFPRIDDDDNHHRHHHTVTIDSNTQCRHCDHRFDAPYLLTAHKSRNSLHCACCRQCFASWTDHLERSGCSGRNYYPNDEDYWLTRQHNRGSGRVIGELDELDLMRGGGGWHEDEAVNYGPDGGSWVFERRSRMRRRRRRSRGRYGATLRQFLI</sequence>
<evidence type="ECO:0000256" key="1">
    <source>
        <dbReference type="SAM" id="MobiDB-lite"/>
    </source>
</evidence>
<feature type="compositionally biased region" description="Low complexity" evidence="1">
    <location>
        <begin position="90"/>
        <end position="100"/>
    </location>
</feature>
<protein>
    <submittedName>
        <fullName evidence="2">Uncharacterized protein</fullName>
    </submittedName>
</protein>
<evidence type="ECO:0000313" key="3">
    <source>
        <dbReference type="Proteomes" id="UP000325902"/>
    </source>
</evidence>
<proteinExistence type="predicted"/>
<feature type="region of interest" description="Disordered" evidence="1">
    <location>
        <begin position="89"/>
        <end position="112"/>
    </location>
</feature>
<organism evidence="2 3">
    <name type="scientific">Lasiodiplodia theobromae</name>
    <dbReference type="NCBI Taxonomy" id="45133"/>
    <lineage>
        <taxon>Eukaryota</taxon>
        <taxon>Fungi</taxon>
        <taxon>Dikarya</taxon>
        <taxon>Ascomycota</taxon>
        <taxon>Pezizomycotina</taxon>
        <taxon>Dothideomycetes</taxon>
        <taxon>Dothideomycetes incertae sedis</taxon>
        <taxon>Botryosphaeriales</taxon>
        <taxon>Botryosphaeriaceae</taxon>
        <taxon>Lasiodiplodia</taxon>
    </lineage>
</organism>
<dbReference type="EMBL" id="VCHE01000018">
    <property type="protein sequence ID" value="KAB2577211.1"/>
    <property type="molecule type" value="Genomic_DNA"/>
</dbReference>
<accession>A0A5N5DIR2</accession>
<reference evidence="2 3" key="1">
    <citation type="journal article" date="2019" name="Sci. Rep.">
        <title>A multi-omics analysis of the grapevine pathogen Lasiodiplodia theobromae reveals that temperature affects the expression of virulence- and pathogenicity-related genes.</title>
        <authorList>
            <person name="Felix C."/>
            <person name="Meneses R."/>
            <person name="Goncalves M.F.M."/>
            <person name="Tilleman L."/>
            <person name="Duarte A.S."/>
            <person name="Jorrin-Novo J.V."/>
            <person name="Van de Peer Y."/>
            <person name="Deforce D."/>
            <person name="Van Nieuwerburgh F."/>
            <person name="Esteves A.C."/>
            <person name="Alves A."/>
        </authorList>
    </citation>
    <scope>NUCLEOTIDE SEQUENCE [LARGE SCALE GENOMIC DNA]</scope>
    <source>
        <strain evidence="2 3">LA-SOL3</strain>
    </source>
</reference>
<gene>
    <name evidence="2" type="ORF">DBV05_g4078</name>
</gene>
<name>A0A5N5DIR2_9PEZI</name>
<comment type="caution">
    <text evidence="2">The sequence shown here is derived from an EMBL/GenBank/DDBJ whole genome shotgun (WGS) entry which is preliminary data.</text>
</comment>
<keyword evidence="3" id="KW-1185">Reference proteome</keyword>
<dbReference type="OrthoDB" id="10552859at2759"/>
<dbReference type="AlphaFoldDB" id="A0A5N5DIR2"/>